<protein>
    <submittedName>
        <fullName evidence="1">Uncharacterized protein</fullName>
    </submittedName>
</protein>
<dbReference type="Proteomes" id="UP000663844">
    <property type="component" value="Unassembled WGS sequence"/>
</dbReference>
<dbReference type="EMBL" id="CAJOAZ010010814">
    <property type="protein sequence ID" value="CAF4226792.1"/>
    <property type="molecule type" value="Genomic_DNA"/>
</dbReference>
<accession>A0A820D519</accession>
<feature type="non-terminal residue" evidence="1">
    <location>
        <position position="1"/>
    </location>
</feature>
<gene>
    <name evidence="1" type="ORF">OXD698_LOCUS42175</name>
</gene>
<name>A0A820D519_9BILA</name>
<evidence type="ECO:0000313" key="1">
    <source>
        <dbReference type="EMBL" id="CAF4226792.1"/>
    </source>
</evidence>
<evidence type="ECO:0000313" key="2">
    <source>
        <dbReference type="Proteomes" id="UP000663844"/>
    </source>
</evidence>
<comment type="caution">
    <text evidence="1">The sequence shown here is derived from an EMBL/GenBank/DDBJ whole genome shotgun (WGS) entry which is preliminary data.</text>
</comment>
<dbReference type="AlphaFoldDB" id="A0A820D519"/>
<reference evidence="1" key="1">
    <citation type="submission" date="2021-02" db="EMBL/GenBank/DDBJ databases">
        <authorList>
            <person name="Nowell W R."/>
        </authorList>
    </citation>
    <scope>NUCLEOTIDE SEQUENCE</scope>
</reference>
<organism evidence="1 2">
    <name type="scientific">Adineta steineri</name>
    <dbReference type="NCBI Taxonomy" id="433720"/>
    <lineage>
        <taxon>Eukaryota</taxon>
        <taxon>Metazoa</taxon>
        <taxon>Spiralia</taxon>
        <taxon>Gnathifera</taxon>
        <taxon>Rotifera</taxon>
        <taxon>Eurotatoria</taxon>
        <taxon>Bdelloidea</taxon>
        <taxon>Adinetida</taxon>
        <taxon>Adinetidae</taxon>
        <taxon>Adineta</taxon>
    </lineage>
</organism>
<proteinExistence type="predicted"/>
<sequence length="55" mass="6411">LFDNVPDRLIERMISKNHSLKHIANDLVNHAVRFYVKPDDILVIMARVIANNDKK</sequence>